<dbReference type="GO" id="GO:0016020">
    <property type="term" value="C:membrane"/>
    <property type="evidence" value="ECO:0000318"/>
    <property type="project" value="GO_Central"/>
</dbReference>
<evidence type="ECO:0000256" key="4">
    <source>
        <dbReference type="SAM" id="MobiDB-lite"/>
    </source>
</evidence>
<dbReference type="Gramene" id="Pp3c11_20720V3.3">
    <property type="protein sequence ID" value="Pp3c11_20720V3.3"/>
    <property type="gene ID" value="Pp3c11_20720"/>
</dbReference>
<keyword evidence="8" id="KW-1185">Reference proteome</keyword>
<evidence type="ECO:0000256" key="2">
    <source>
        <dbReference type="PROSITE-ProRule" id="PRU01161"/>
    </source>
</evidence>
<dbReference type="GO" id="GO:0019433">
    <property type="term" value="P:triglyceride catabolic process"/>
    <property type="evidence" value="ECO:0000318"/>
    <property type="project" value="GO_Central"/>
</dbReference>
<dbReference type="EnsemblPlants" id="Pp3c11_20720V3.7">
    <property type="protein sequence ID" value="Pp3c11_20720V3.7"/>
    <property type="gene ID" value="Pp3c11_20720"/>
</dbReference>
<dbReference type="PANTHER" id="PTHR12406:SF7">
    <property type="entry name" value="PATATIN-LIKE PHOSPHOLIPASE DOMAIN-CONTAINING PROTEIN 4"/>
    <property type="match status" value="1"/>
</dbReference>
<feature type="compositionally biased region" description="Polar residues" evidence="4">
    <location>
        <begin position="401"/>
        <end position="417"/>
    </location>
</feature>
<dbReference type="GO" id="GO:0004806">
    <property type="term" value="F:triacylglycerol lipase activity"/>
    <property type="evidence" value="ECO:0000318"/>
    <property type="project" value="GO_Central"/>
</dbReference>
<protein>
    <recommendedName>
        <fullName evidence="3">Patatin</fullName>
        <ecNumber evidence="3">3.1.1.-</ecNumber>
    </recommendedName>
</protein>
<dbReference type="PROSITE" id="PS51635">
    <property type="entry name" value="PNPLA"/>
    <property type="match status" value="1"/>
</dbReference>
<feature type="short sequence motif" description="DGA/G" evidence="2">
    <location>
        <begin position="320"/>
        <end position="322"/>
    </location>
</feature>
<comment type="similarity">
    <text evidence="3">Belongs to the patatin family.</text>
</comment>
<feature type="short sequence motif" description="GXSXG" evidence="2">
    <location>
        <begin position="202"/>
        <end position="206"/>
    </location>
</feature>
<dbReference type="EnsemblPlants" id="Pp3c11_20720V3.3">
    <property type="protein sequence ID" value="Pp3c11_20720V3.3"/>
    <property type="gene ID" value="Pp3c11_20720"/>
</dbReference>
<keyword evidence="2 3" id="KW-0442">Lipid degradation</keyword>
<dbReference type="GeneID" id="112289128"/>
<dbReference type="STRING" id="3218.A0A2K1JVH4"/>
<dbReference type="GO" id="GO:0006970">
    <property type="term" value="P:response to osmotic stress"/>
    <property type="evidence" value="ECO:0007669"/>
    <property type="project" value="EnsemblPlants"/>
</dbReference>
<evidence type="ECO:0000256" key="1">
    <source>
        <dbReference type="ARBA" id="ARBA00023098"/>
    </source>
</evidence>
<keyword evidence="1 2" id="KW-0443">Lipid metabolism</keyword>
<evidence type="ECO:0000313" key="8">
    <source>
        <dbReference type="Proteomes" id="UP000006727"/>
    </source>
</evidence>
<dbReference type="Gramene" id="Pp3c11_20720V3.6">
    <property type="protein sequence ID" value="Pp3c11_20720V3.6"/>
    <property type="gene ID" value="Pp3c11_20720"/>
</dbReference>
<evidence type="ECO:0000259" key="5">
    <source>
        <dbReference type="PROSITE" id="PS51635"/>
    </source>
</evidence>
<gene>
    <name evidence="7" type="primary">LOC112289128</name>
    <name evidence="6" type="ORF">PHYPA_015298</name>
</gene>
<reference evidence="6 8" key="2">
    <citation type="journal article" date="2018" name="Plant J.">
        <title>The Physcomitrella patens chromosome-scale assembly reveals moss genome structure and evolution.</title>
        <authorList>
            <person name="Lang D."/>
            <person name="Ullrich K.K."/>
            <person name="Murat F."/>
            <person name="Fuchs J."/>
            <person name="Jenkins J."/>
            <person name="Haas F.B."/>
            <person name="Piednoel M."/>
            <person name="Gundlach H."/>
            <person name="Van Bel M."/>
            <person name="Meyberg R."/>
            <person name="Vives C."/>
            <person name="Morata J."/>
            <person name="Symeonidi A."/>
            <person name="Hiss M."/>
            <person name="Muchero W."/>
            <person name="Kamisugi Y."/>
            <person name="Saleh O."/>
            <person name="Blanc G."/>
            <person name="Decker E.L."/>
            <person name="van Gessel N."/>
            <person name="Grimwood J."/>
            <person name="Hayes R.D."/>
            <person name="Graham S.W."/>
            <person name="Gunter L.E."/>
            <person name="McDaniel S.F."/>
            <person name="Hoernstein S.N.W."/>
            <person name="Larsson A."/>
            <person name="Li F.W."/>
            <person name="Perroud P.F."/>
            <person name="Phillips J."/>
            <person name="Ranjan P."/>
            <person name="Rokshar D.S."/>
            <person name="Rothfels C.J."/>
            <person name="Schneider L."/>
            <person name="Shu S."/>
            <person name="Stevenson D.W."/>
            <person name="Thummler F."/>
            <person name="Tillich M."/>
            <person name="Villarreal Aguilar J.C."/>
            <person name="Widiez T."/>
            <person name="Wong G.K."/>
            <person name="Wymore A."/>
            <person name="Zhang Y."/>
            <person name="Zimmer A.D."/>
            <person name="Quatrano R.S."/>
            <person name="Mayer K.F.X."/>
            <person name="Goodstein D."/>
            <person name="Casacuberta J.M."/>
            <person name="Vandepoele K."/>
            <person name="Reski R."/>
            <person name="Cuming A.C."/>
            <person name="Tuskan G.A."/>
            <person name="Maumus F."/>
            <person name="Salse J."/>
            <person name="Schmutz J."/>
            <person name="Rensing S.A."/>
        </authorList>
    </citation>
    <scope>NUCLEOTIDE SEQUENCE [LARGE SCALE GENOMIC DNA]</scope>
    <source>
        <strain evidence="7 8">cv. Gransden 2004</strain>
    </source>
</reference>
<feature type="region of interest" description="Disordered" evidence="4">
    <location>
        <begin position="396"/>
        <end position="417"/>
    </location>
</feature>
<dbReference type="RefSeq" id="XP_024389852.1">
    <property type="nucleotide sequence ID" value="XM_024534084.2"/>
</dbReference>
<dbReference type="EnsemblPlants" id="Pp3c11_20720V3.4">
    <property type="protein sequence ID" value="Pp3c11_20720V3.4"/>
    <property type="gene ID" value="Pp3c11_20720"/>
</dbReference>
<reference evidence="7" key="3">
    <citation type="submission" date="2020-12" db="UniProtKB">
        <authorList>
            <consortium name="EnsemblPlants"/>
        </authorList>
    </citation>
    <scope>IDENTIFICATION</scope>
</reference>
<evidence type="ECO:0000313" key="7">
    <source>
        <dbReference type="EnsemblPlants" id="Pp3c11_20720V3.1"/>
    </source>
</evidence>
<name>A0A2K1JVH4_PHYPA</name>
<dbReference type="Gramene" id="Pp3c11_20720V3.4">
    <property type="protein sequence ID" value="Pp3c11_20720V3.4"/>
    <property type="gene ID" value="Pp3c11_20720"/>
</dbReference>
<dbReference type="EnsemblPlants" id="Pp3c11_20720V3.2">
    <property type="protein sequence ID" value="Pp3c11_20720V3.2"/>
    <property type="gene ID" value="Pp3c11_20720"/>
</dbReference>
<feature type="active site" description="Nucleophile" evidence="2">
    <location>
        <position position="204"/>
    </location>
</feature>
<dbReference type="Gene3D" id="3.40.1090.10">
    <property type="entry name" value="Cytosolic phospholipase A2 catalytic domain"/>
    <property type="match status" value="1"/>
</dbReference>
<feature type="compositionally biased region" description="Basic and acidic residues" evidence="4">
    <location>
        <begin position="111"/>
        <end position="122"/>
    </location>
</feature>
<dbReference type="SUPFAM" id="SSF52151">
    <property type="entry name" value="FabD/lysophospholipase-like"/>
    <property type="match status" value="1"/>
</dbReference>
<dbReference type="InterPro" id="IPR033562">
    <property type="entry name" value="PLPL"/>
</dbReference>
<dbReference type="OMA" id="VNISQAW"/>
<dbReference type="InterPro" id="IPR002641">
    <property type="entry name" value="PNPLA_dom"/>
</dbReference>
<dbReference type="EnsemblPlants" id="Pp3c11_20720V3.1">
    <property type="protein sequence ID" value="Pp3c11_20720V3.1"/>
    <property type="gene ID" value="Pp3c11_20720"/>
</dbReference>
<dbReference type="GO" id="GO:0034605">
    <property type="term" value="P:cellular response to heat"/>
    <property type="evidence" value="ECO:0007669"/>
    <property type="project" value="EnsemblPlants"/>
</dbReference>
<accession>A0A2K1JVH4</accession>
<dbReference type="InterPro" id="IPR016035">
    <property type="entry name" value="Acyl_Trfase/lysoPLipase"/>
</dbReference>
<sequence length="417" mass="45453">MVGVVALRLGVKTGGVNISQAWQSIPSSFHAPFFARPSFQKTPGVSGMKVTMMLPKFSPAKILENIIFSLRFKTPEDKSENTVQTSGENDNGIAAEAPGKAENEEQEELMETIKEESRKAGIEESTEPLNGGEQTADVTRDTLNPSILWERREKDVLAEKDLNFTSPGFSFSAAGLLFPYHLGVCQCLIENGYITENTPLAGSSAGALVCAVIGSGLSTYDALQATKELALDCRTYGTAFRLGAVLRNFLEKFLPEDVHLKVNGKIRVAVTQVFRQPRGLLVDFFDSREDLINALLTSCFIPGYLAPRPVTMFRNRICVDGGITFFMPPTAADKTVRVCAFPLYAPEGISPDLNPGETRAGMRQLFNWALEPAEDVILDELFDLGFQDALAWVKKQEPSEHNSNGRTNGAASASGSN</sequence>
<dbReference type="EnsemblPlants" id="Pp3c11_20720V3.5">
    <property type="protein sequence ID" value="Pp3c11_20720V3.5"/>
    <property type="gene ID" value="Pp3c11_20720"/>
</dbReference>
<evidence type="ECO:0000313" key="6">
    <source>
        <dbReference type="EMBL" id="PNR45527.1"/>
    </source>
</evidence>
<dbReference type="Gramene" id="Pp3c11_20720V3.7">
    <property type="protein sequence ID" value="Pp3c11_20720V3.7"/>
    <property type="gene ID" value="Pp3c11_20720"/>
</dbReference>
<comment type="function">
    <text evidence="3">Lipolytic acyl hydrolase (LAH).</text>
</comment>
<dbReference type="PANTHER" id="PTHR12406">
    <property type="entry name" value="CALCIUM-INDEPENDENT PHOSPHOLIPASE A2 IPLA2 -RELATED"/>
    <property type="match status" value="1"/>
</dbReference>
<feature type="region of interest" description="Disordered" evidence="4">
    <location>
        <begin position="77"/>
        <end position="137"/>
    </location>
</feature>
<dbReference type="EMBL" id="ABEU02000011">
    <property type="protein sequence ID" value="PNR45527.1"/>
    <property type="molecule type" value="Genomic_DNA"/>
</dbReference>
<reference evidence="6 8" key="1">
    <citation type="journal article" date="2008" name="Science">
        <title>The Physcomitrella genome reveals evolutionary insights into the conquest of land by plants.</title>
        <authorList>
            <person name="Rensing S."/>
            <person name="Lang D."/>
            <person name="Zimmer A."/>
            <person name="Terry A."/>
            <person name="Salamov A."/>
            <person name="Shapiro H."/>
            <person name="Nishiyama T."/>
            <person name="Perroud P.-F."/>
            <person name="Lindquist E."/>
            <person name="Kamisugi Y."/>
            <person name="Tanahashi T."/>
            <person name="Sakakibara K."/>
            <person name="Fujita T."/>
            <person name="Oishi K."/>
            <person name="Shin-I T."/>
            <person name="Kuroki Y."/>
            <person name="Toyoda A."/>
            <person name="Suzuki Y."/>
            <person name="Hashimoto A."/>
            <person name="Yamaguchi K."/>
            <person name="Sugano A."/>
            <person name="Kohara Y."/>
            <person name="Fujiyama A."/>
            <person name="Anterola A."/>
            <person name="Aoki S."/>
            <person name="Ashton N."/>
            <person name="Barbazuk W.B."/>
            <person name="Barker E."/>
            <person name="Bennetzen J."/>
            <person name="Bezanilla M."/>
            <person name="Blankenship R."/>
            <person name="Cho S.H."/>
            <person name="Dutcher S."/>
            <person name="Estelle M."/>
            <person name="Fawcett J.A."/>
            <person name="Gundlach H."/>
            <person name="Hanada K."/>
            <person name="Heyl A."/>
            <person name="Hicks K.A."/>
            <person name="Hugh J."/>
            <person name="Lohr M."/>
            <person name="Mayer K."/>
            <person name="Melkozernov A."/>
            <person name="Murata T."/>
            <person name="Nelson D."/>
            <person name="Pils B."/>
            <person name="Prigge M."/>
            <person name="Reiss B."/>
            <person name="Renner T."/>
            <person name="Rombauts S."/>
            <person name="Rushton P."/>
            <person name="Sanderfoot A."/>
            <person name="Schween G."/>
            <person name="Shiu S.-H."/>
            <person name="Stueber K."/>
            <person name="Theodoulou F.L."/>
            <person name="Tu H."/>
            <person name="Van de Peer Y."/>
            <person name="Verrier P.J."/>
            <person name="Waters E."/>
            <person name="Wood A."/>
            <person name="Yang L."/>
            <person name="Cove D."/>
            <person name="Cuming A."/>
            <person name="Hasebe M."/>
            <person name="Lucas S."/>
            <person name="Mishler D.B."/>
            <person name="Reski R."/>
            <person name="Grigoriev I."/>
            <person name="Quatrano R.S."/>
            <person name="Boore J.L."/>
        </authorList>
    </citation>
    <scope>NUCLEOTIDE SEQUENCE [LARGE SCALE GENOMIC DNA]</scope>
    <source>
        <strain evidence="7 8">cv. Gransden 2004</strain>
    </source>
</reference>
<dbReference type="CDD" id="cd07224">
    <property type="entry name" value="Pat_like"/>
    <property type="match status" value="1"/>
</dbReference>
<feature type="domain" description="PNPLA" evidence="5">
    <location>
        <begin position="169"/>
        <end position="333"/>
    </location>
</feature>
<evidence type="ECO:0000256" key="3">
    <source>
        <dbReference type="RuleBase" id="RU361262"/>
    </source>
</evidence>
<dbReference type="GO" id="GO:0055088">
    <property type="term" value="P:lipid homeostasis"/>
    <property type="evidence" value="ECO:0000318"/>
    <property type="project" value="GO_Central"/>
</dbReference>
<dbReference type="EC" id="3.1.1.-" evidence="3"/>
<dbReference type="GO" id="GO:0009507">
    <property type="term" value="C:chloroplast"/>
    <property type="evidence" value="ECO:0007669"/>
    <property type="project" value="EnsemblPlants"/>
</dbReference>
<dbReference type="RefSeq" id="XP_024389851.1">
    <property type="nucleotide sequence ID" value="XM_024534083.2"/>
</dbReference>
<dbReference type="Proteomes" id="UP000006727">
    <property type="component" value="Chromosome 11"/>
</dbReference>
<dbReference type="PaxDb" id="3218-PP1S31_360V6.1"/>
<keyword evidence="2 3" id="KW-0378">Hydrolase</keyword>
<dbReference type="Gramene" id="Pp3c11_20720V3.5">
    <property type="protein sequence ID" value="Pp3c11_20720V3.5"/>
    <property type="gene ID" value="Pp3c11_20720"/>
</dbReference>
<dbReference type="AlphaFoldDB" id="A0A2K1JVH4"/>
<comment type="caution">
    <text evidence="2">Lacks conserved residue(s) required for the propagation of feature annotation.</text>
</comment>
<dbReference type="Pfam" id="PF01734">
    <property type="entry name" value="Patatin"/>
    <property type="match status" value="1"/>
</dbReference>
<feature type="active site" description="Proton acceptor" evidence="2">
    <location>
        <position position="320"/>
    </location>
</feature>
<organism evidence="6">
    <name type="scientific">Physcomitrium patens</name>
    <name type="common">Spreading-leaved earth moss</name>
    <name type="synonym">Physcomitrella patens</name>
    <dbReference type="NCBI Taxonomy" id="3218"/>
    <lineage>
        <taxon>Eukaryota</taxon>
        <taxon>Viridiplantae</taxon>
        <taxon>Streptophyta</taxon>
        <taxon>Embryophyta</taxon>
        <taxon>Bryophyta</taxon>
        <taxon>Bryophytina</taxon>
        <taxon>Bryopsida</taxon>
        <taxon>Funariidae</taxon>
        <taxon>Funariales</taxon>
        <taxon>Funariaceae</taxon>
        <taxon>Physcomitrium</taxon>
    </lineage>
</organism>
<dbReference type="GO" id="GO:0005737">
    <property type="term" value="C:cytoplasm"/>
    <property type="evidence" value="ECO:0000318"/>
    <property type="project" value="GO_Central"/>
</dbReference>
<dbReference type="Gramene" id="Pp3c11_20720V3.1">
    <property type="protein sequence ID" value="Pp3c11_20720V3.1"/>
    <property type="gene ID" value="Pp3c11_20720"/>
</dbReference>
<dbReference type="GO" id="GO:0005811">
    <property type="term" value="C:lipid droplet"/>
    <property type="evidence" value="ECO:0000318"/>
    <property type="project" value="GO_Central"/>
</dbReference>
<dbReference type="Gramene" id="Pp3c11_20720V3.2">
    <property type="protein sequence ID" value="Pp3c11_20720V3.2"/>
    <property type="gene ID" value="Pp3c11_20720"/>
</dbReference>
<dbReference type="EnsemblPlants" id="Pp3c11_20720V3.6">
    <property type="protein sequence ID" value="Pp3c11_20720V3.6"/>
    <property type="gene ID" value="Pp3c11_20720"/>
</dbReference>
<dbReference type="OrthoDB" id="197155at2759"/>
<proteinExistence type="inferred from homology"/>
<comment type="domain">
    <text evidence="3">The nitrogen atoms of the two glycine residues in the GGXR motif define the oxyanion hole, and stabilize the oxyanion that forms during the nucleophilic attack by the catalytic serine during substrate cleavage.</text>
</comment>